<dbReference type="EMBL" id="WVTA01000007">
    <property type="protein sequence ID" value="KAK3208842.1"/>
    <property type="molecule type" value="Genomic_DNA"/>
</dbReference>
<organism evidence="2 3">
    <name type="scientific">Pseudopithomyces chartarum</name>
    <dbReference type="NCBI Taxonomy" id="1892770"/>
    <lineage>
        <taxon>Eukaryota</taxon>
        <taxon>Fungi</taxon>
        <taxon>Dikarya</taxon>
        <taxon>Ascomycota</taxon>
        <taxon>Pezizomycotina</taxon>
        <taxon>Dothideomycetes</taxon>
        <taxon>Pleosporomycetidae</taxon>
        <taxon>Pleosporales</taxon>
        <taxon>Massarineae</taxon>
        <taxon>Didymosphaeriaceae</taxon>
        <taxon>Pseudopithomyces</taxon>
    </lineage>
</organism>
<reference evidence="2 3" key="1">
    <citation type="submission" date="2021-02" db="EMBL/GenBank/DDBJ databases">
        <title>Genome assembly of Pseudopithomyces chartarum.</title>
        <authorList>
            <person name="Jauregui R."/>
            <person name="Singh J."/>
            <person name="Voisey C."/>
        </authorList>
    </citation>
    <scope>NUCLEOTIDE SEQUENCE [LARGE SCALE GENOMIC DNA]</scope>
    <source>
        <strain evidence="2 3">AGR01</strain>
    </source>
</reference>
<name>A0AAN6LZC5_9PLEO</name>
<feature type="chain" id="PRO_5042873589" evidence="1">
    <location>
        <begin position="20"/>
        <end position="454"/>
    </location>
</feature>
<gene>
    <name evidence="2" type="ORF">GRF29_77g2177108</name>
</gene>
<sequence>MMEKTCFIMMYALLSGVYAQTNISGSPTRVDSSSTAAPAHPPVPSITLVPLPSQFSDVAKSAVECWDSHISYTFSSDFLRSQLDSSEFWTSTTYATPITETDYYTQTLEDCTTSYPGLTTLCDKFPRASSCILQCTQKGTSISTRFFTDSGTGSWYRPTWSTEIEQLPKPTCTVAADLSHQCSRLAEAYDWRTSHIPDGNTVWYVPPRCDVFLPPPATKRCSFKADSYEAYYWPTPKPSDPNAFCSPNATAPPATPTIPGRPNTAVVSGFTLTSPYVYHILHNATVFSFAGRASPIDGGPIESLWSVSSAAPTMTLSQASSSLLSLKEECHRPSPHGARRCTWSYDPDFRIQDMLTVRASAYYTTSDGVGSTICQSYYHPRIGLPLNEIASQNGVEEGCDWTSKPSGGLTIIGKDILSVGGFTSSDYHVVTATGVPSPGSKTTLTSVATPTGEN</sequence>
<evidence type="ECO:0000256" key="1">
    <source>
        <dbReference type="SAM" id="SignalP"/>
    </source>
</evidence>
<comment type="caution">
    <text evidence="2">The sequence shown here is derived from an EMBL/GenBank/DDBJ whole genome shotgun (WGS) entry which is preliminary data.</text>
</comment>
<feature type="signal peptide" evidence="1">
    <location>
        <begin position="1"/>
        <end position="19"/>
    </location>
</feature>
<keyword evidence="3" id="KW-1185">Reference proteome</keyword>
<dbReference type="AlphaFoldDB" id="A0AAN6LZC5"/>
<evidence type="ECO:0000313" key="2">
    <source>
        <dbReference type="EMBL" id="KAK3208842.1"/>
    </source>
</evidence>
<keyword evidence="1" id="KW-0732">Signal</keyword>
<accession>A0AAN6LZC5</accession>
<evidence type="ECO:0000313" key="3">
    <source>
        <dbReference type="Proteomes" id="UP001280581"/>
    </source>
</evidence>
<proteinExistence type="predicted"/>
<protein>
    <submittedName>
        <fullName evidence="2">Uncharacterized protein</fullName>
    </submittedName>
</protein>
<dbReference type="Proteomes" id="UP001280581">
    <property type="component" value="Unassembled WGS sequence"/>
</dbReference>